<gene>
    <name evidence="1" type="ORF">L497_0936</name>
</gene>
<dbReference type="PATRIC" id="fig|1331206.3.peg.112"/>
<reference evidence="1 2" key="1">
    <citation type="submission" date="2014-03" db="EMBL/GenBank/DDBJ databases">
        <title>Genome sequence of Bordetella holmseii.</title>
        <authorList>
            <person name="Harvill E."/>
            <person name="Goodfield L.L."/>
            <person name="Ivanov Y."/>
            <person name="Meyer J.A."/>
            <person name="Newth C."/>
            <person name="Cassiday P."/>
            <person name="Tondella M.L."/>
            <person name="Liao P."/>
            <person name="Zimmerman J."/>
            <person name="Meert K."/>
            <person name="Wessel D."/>
            <person name="Berger J."/>
            <person name="Dean J.M."/>
            <person name="Holubkov R."/>
            <person name="Burr J."/>
            <person name="Liu T."/>
            <person name="Brinkac L.M."/>
            <person name="Sanka R."/>
            <person name="Kim M."/>
            <person name="Losada L."/>
        </authorList>
    </citation>
    <scope>NUCLEOTIDE SEQUENCE [LARGE SCALE GENOMIC DNA]</scope>
    <source>
        <strain evidence="1 2">CDC-H585-BH</strain>
    </source>
</reference>
<dbReference type="Proteomes" id="UP000026682">
    <property type="component" value="Unassembled WGS sequence"/>
</dbReference>
<dbReference type="EMBL" id="JFZZ01000006">
    <property type="protein sequence ID" value="KAL00401.1"/>
    <property type="molecule type" value="Genomic_DNA"/>
</dbReference>
<comment type="caution">
    <text evidence="1">The sequence shown here is derived from an EMBL/GenBank/DDBJ whole genome shotgun (WGS) entry which is preliminary data.</text>
</comment>
<protein>
    <submittedName>
        <fullName evidence="1">Uncharacterized protein</fullName>
    </submittedName>
</protein>
<evidence type="ECO:0000313" key="2">
    <source>
        <dbReference type="Proteomes" id="UP000026682"/>
    </source>
</evidence>
<accession>A0A158M8A5</accession>
<name>A0A158M8A5_9BORD</name>
<evidence type="ECO:0000313" key="1">
    <source>
        <dbReference type="EMBL" id="KAL00401.1"/>
    </source>
</evidence>
<organism evidence="1 2">
    <name type="scientific">Bordetella holmesii CDC-H585-BH</name>
    <dbReference type="NCBI Taxonomy" id="1331206"/>
    <lineage>
        <taxon>Bacteria</taxon>
        <taxon>Pseudomonadati</taxon>
        <taxon>Pseudomonadota</taxon>
        <taxon>Betaproteobacteria</taxon>
        <taxon>Burkholderiales</taxon>
        <taxon>Alcaligenaceae</taxon>
        <taxon>Bordetella</taxon>
    </lineage>
</organism>
<proteinExistence type="predicted"/>
<sequence>MCGRAGAGQTGRAGLSCQSLRAGPRRATPLDQLGANADYGIGVYCINKQYA</sequence>
<dbReference type="AlphaFoldDB" id="A0A158M8A5"/>